<name>A0ACC0PLW9_RHOML</name>
<comment type="caution">
    <text evidence="1">The sequence shown here is derived from an EMBL/GenBank/DDBJ whole genome shotgun (WGS) entry which is preliminary data.</text>
</comment>
<dbReference type="Proteomes" id="UP001062846">
    <property type="component" value="Chromosome 2"/>
</dbReference>
<keyword evidence="2" id="KW-1185">Reference proteome</keyword>
<proteinExistence type="predicted"/>
<evidence type="ECO:0000313" key="1">
    <source>
        <dbReference type="EMBL" id="KAI8566136.1"/>
    </source>
</evidence>
<dbReference type="EMBL" id="CM046389">
    <property type="protein sequence ID" value="KAI8566136.1"/>
    <property type="molecule type" value="Genomic_DNA"/>
</dbReference>
<reference evidence="1" key="1">
    <citation type="submission" date="2022-02" db="EMBL/GenBank/DDBJ databases">
        <title>Plant Genome Project.</title>
        <authorList>
            <person name="Zhang R.-G."/>
        </authorList>
    </citation>
    <scope>NUCLEOTIDE SEQUENCE</scope>
    <source>
        <strain evidence="1">AT1</strain>
    </source>
</reference>
<organism evidence="1 2">
    <name type="scientific">Rhododendron molle</name>
    <name type="common">Chinese azalea</name>
    <name type="synonym">Azalea mollis</name>
    <dbReference type="NCBI Taxonomy" id="49168"/>
    <lineage>
        <taxon>Eukaryota</taxon>
        <taxon>Viridiplantae</taxon>
        <taxon>Streptophyta</taxon>
        <taxon>Embryophyta</taxon>
        <taxon>Tracheophyta</taxon>
        <taxon>Spermatophyta</taxon>
        <taxon>Magnoliopsida</taxon>
        <taxon>eudicotyledons</taxon>
        <taxon>Gunneridae</taxon>
        <taxon>Pentapetalae</taxon>
        <taxon>asterids</taxon>
        <taxon>Ericales</taxon>
        <taxon>Ericaceae</taxon>
        <taxon>Ericoideae</taxon>
        <taxon>Rhodoreae</taxon>
        <taxon>Rhododendron</taxon>
    </lineage>
</organism>
<evidence type="ECO:0000313" key="2">
    <source>
        <dbReference type="Proteomes" id="UP001062846"/>
    </source>
</evidence>
<sequence length="60" mass="6763">MASARAKLTFRIVLVLLLVIAVFYLFRPLYWKISSTVQDIRDNKQTFTGGLSLSLSLSLS</sequence>
<protein>
    <submittedName>
        <fullName evidence="1">Uncharacterized protein</fullName>
    </submittedName>
</protein>
<accession>A0ACC0PLW9</accession>
<gene>
    <name evidence="1" type="ORF">RHMOL_Rhmol02G0016100</name>
</gene>